<evidence type="ECO:0000259" key="2">
    <source>
        <dbReference type="Pfam" id="PF00326"/>
    </source>
</evidence>
<dbReference type="PANTHER" id="PTHR42776:SF27">
    <property type="entry name" value="DIPEPTIDYL PEPTIDASE FAMILY MEMBER 6"/>
    <property type="match status" value="1"/>
</dbReference>
<protein>
    <submittedName>
        <fullName evidence="3">Peptidase S9</fullName>
    </submittedName>
</protein>
<keyword evidence="1" id="KW-0378">Hydrolase</keyword>
<evidence type="ECO:0000313" key="3">
    <source>
        <dbReference type="EMBL" id="OAB47198.1"/>
    </source>
</evidence>
<dbReference type="Pfam" id="PF00326">
    <property type="entry name" value="Peptidase_S9"/>
    <property type="match status" value="1"/>
</dbReference>
<evidence type="ECO:0000256" key="1">
    <source>
        <dbReference type="ARBA" id="ARBA00022801"/>
    </source>
</evidence>
<gene>
    <name evidence="3" type="ORF">PBAT_07945</name>
</gene>
<dbReference type="RefSeq" id="WP_068648311.1">
    <property type="nucleotide sequence ID" value="NZ_CP043611.1"/>
</dbReference>
<dbReference type="InterPro" id="IPR029058">
    <property type="entry name" value="AB_hydrolase_fold"/>
</dbReference>
<evidence type="ECO:0000313" key="4">
    <source>
        <dbReference type="Proteomes" id="UP000077355"/>
    </source>
</evidence>
<dbReference type="PANTHER" id="PTHR42776">
    <property type="entry name" value="SERINE PEPTIDASE S9 FAMILY MEMBER"/>
    <property type="match status" value="1"/>
</dbReference>
<feature type="domain" description="Peptidase S9 prolyl oligopeptidase catalytic" evidence="2">
    <location>
        <begin position="89"/>
        <end position="261"/>
    </location>
</feature>
<dbReference type="GO" id="GO:0006508">
    <property type="term" value="P:proteolysis"/>
    <property type="evidence" value="ECO:0007669"/>
    <property type="project" value="InterPro"/>
</dbReference>
<dbReference type="Gene3D" id="3.40.50.1820">
    <property type="entry name" value="alpha/beta hydrolase"/>
    <property type="match status" value="1"/>
</dbReference>
<comment type="caution">
    <text evidence="3">The sequence shown here is derived from an EMBL/GenBank/DDBJ whole genome shotgun (WGS) entry which is preliminary data.</text>
</comment>
<dbReference type="OrthoDB" id="9812921at2"/>
<dbReference type="AlphaFoldDB" id="A0A168PYN5"/>
<name>A0A168PYN5_9BACL</name>
<proteinExistence type="predicted"/>
<sequence length="278" mass="31230">MISHITYLSDGLKVKGYLSLPHGYDLPTAELASLIGQSYNSTELPVTKLASSVLPTQQDLRSEQWPVLIYCRGGIGKVGRVKTDWLEQFSNFGHIIFAPTYRGNEGGEGRDEFGGSDQEDVLSAYRLMESLPFVDKNRISIMGFSRGSINATHTAATISNVHKLICWGGVSDLAQTYEERVDLRKMLKRVIGGTPTRIPESYEMRSPLGMVEQLHCPVLIMHGTKDTQVDFSHGLHMYNRLIEVGVPAEFHRFEDGDHHLPLDTHLLAIDRMFQWINT</sequence>
<dbReference type="GO" id="GO:0004252">
    <property type="term" value="F:serine-type endopeptidase activity"/>
    <property type="evidence" value="ECO:0007669"/>
    <property type="project" value="TreeGrafter"/>
</dbReference>
<dbReference type="Proteomes" id="UP000077355">
    <property type="component" value="Unassembled WGS sequence"/>
</dbReference>
<dbReference type="InterPro" id="IPR001375">
    <property type="entry name" value="Peptidase_S9_cat"/>
</dbReference>
<dbReference type="EMBL" id="LVJI01000009">
    <property type="protein sequence ID" value="OAB47198.1"/>
    <property type="molecule type" value="Genomic_DNA"/>
</dbReference>
<accession>A0A168PYN5</accession>
<reference evidence="3 4" key="1">
    <citation type="submission" date="2016-03" db="EMBL/GenBank/DDBJ databases">
        <title>Draft genome sequence of Paenibacillus antarcticus CECT 5836.</title>
        <authorList>
            <person name="Shin S.-K."/>
            <person name="Yi H."/>
        </authorList>
    </citation>
    <scope>NUCLEOTIDE SEQUENCE [LARGE SCALE GENOMIC DNA]</scope>
    <source>
        <strain evidence="3 4">CECT 5836</strain>
    </source>
</reference>
<organism evidence="3 4">
    <name type="scientific">Paenibacillus antarcticus</name>
    <dbReference type="NCBI Taxonomy" id="253703"/>
    <lineage>
        <taxon>Bacteria</taxon>
        <taxon>Bacillati</taxon>
        <taxon>Bacillota</taxon>
        <taxon>Bacilli</taxon>
        <taxon>Bacillales</taxon>
        <taxon>Paenibacillaceae</taxon>
        <taxon>Paenibacillus</taxon>
    </lineage>
</organism>
<dbReference type="SUPFAM" id="SSF53474">
    <property type="entry name" value="alpha/beta-Hydrolases"/>
    <property type="match status" value="1"/>
</dbReference>
<keyword evidence="4" id="KW-1185">Reference proteome</keyword>